<gene>
    <name evidence="1" type="ORF">K788_0004808</name>
</gene>
<sequence>MFGFALPSAWRWLLCKRFGLILRWHPRYGSALASANC</sequence>
<name>A0A0P0R7Q3_9BURK</name>
<reference evidence="1 2" key="1">
    <citation type="journal article" date="2014" name="Genome Announc.">
        <title>Draft Genome Sequence of the Haloacid-Degrading Burkholderia caribensis Strain MBA4.</title>
        <authorList>
            <person name="Pan Y."/>
            <person name="Kong K.F."/>
            <person name="Tsang J.S."/>
        </authorList>
    </citation>
    <scope>NUCLEOTIDE SEQUENCE [LARGE SCALE GENOMIC DNA]</scope>
    <source>
        <strain evidence="1 2">MBA4</strain>
    </source>
</reference>
<evidence type="ECO:0000313" key="2">
    <source>
        <dbReference type="Proteomes" id="UP000019146"/>
    </source>
</evidence>
<organism evidence="1 2">
    <name type="scientific">Paraburkholderia caribensis MBA4</name>
    <dbReference type="NCBI Taxonomy" id="1323664"/>
    <lineage>
        <taxon>Bacteria</taxon>
        <taxon>Pseudomonadati</taxon>
        <taxon>Pseudomonadota</taxon>
        <taxon>Betaproteobacteria</taxon>
        <taxon>Burkholderiales</taxon>
        <taxon>Burkholderiaceae</taxon>
        <taxon>Paraburkholderia</taxon>
    </lineage>
</organism>
<accession>A0A0P0R7Q3</accession>
<dbReference type="Proteomes" id="UP000019146">
    <property type="component" value="Chromosome 1"/>
</dbReference>
<proteinExistence type="predicted"/>
<dbReference type="KEGG" id="bcai:K788_0004808"/>
<dbReference type="AlphaFoldDB" id="A0A0P0R7Q3"/>
<dbReference type="EMBL" id="CP012746">
    <property type="protein sequence ID" value="ALL64118.1"/>
    <property type="molecule type" value="Genomic_DNA"/>
</dbReference>
<evidence type="ECO:0000313" key="1">
    <source>
        <dbReference type="EMBL" id="ALL64118.1"/>
    </source>
</evidence>
<protein>
    <submittedName>
        <fullName evidence="1">Uncharacterized protein</fullName>
    </submittedName>
</protein>